<dbReference type="PANTHER" id="PTHR12358:SF106">
    <property type="entry name" value="LIPID KINASE YEGS"/>
    <property type="match status" value="1"/>
</dbReference>
<keyword evidence="6" id="KW-0547">Nucleotide-binding</keyword>
<proteinExistence type="inferred from homology"/>
<keyword evidence="7 14" id="KW-0418">Kinase</keyword>
<evidence type="ECO:0000256" key="1">
    <source>
        <dbReference type="ARBA" id="ARBA00001946"/>
    </source>
</evidence>
<dbReference type="InterPro" id="IPR016064">
    <property type="entry name" value="NAD/diacylglycerol_kinase_sf"/>
</dbReference>
<evidence type="ECO:0000259" key="13">
    <source>
        <dbReference type="PROSITE" id="PS50146"/>
    </source>
</evidence>
<dbReference type="Proteomes" id="UP000180254">
    <property type="component" value="Unassembled WGS sequence"/>
</dbReference>
<evidence type="ECO:0000256" key="12">
    <source>
        <dbReference type="ARBA" id="ARBA00023264"/>
    </source>
</evidence>
<evidence type="ECO:0000256" key="3">
    <source>
        <dbReference type="ARBA" id="ARBA00022516"/>
    </source>
</evidence>
<dbReference type="EC" id="2.7.1.107" evidence="14"/>
<dbReference type="GO" id="GO:0008654">
    <property type="term" value="P:phospholipid biosynthetic process"/>
    <property type="evidence" value="ECO:0007669"/>
    <property type="project" value="UniProtKB-KW"/>
</dbReference>
<evidence type="ECO:0000313" key="15">
    <source>
        <dbReference type="Proteomes" id="UP000180254"/>
    </source>
</evidence>
<dbReference type="AlphaFoldDB" id="A0A1S1V766"/>
<keyword evidence="10" id="KW-0443">Lipid metabolism</keyword>
<dbReference type="GO" id="GO:0004143">
    <property type="term" value="F:ATP-dependent diacylglycerol kinase activity"/>
    <property type="evidence" value="ECO:0007669"/>
    <property type="project" value="UniProtKB-EC"/>
</dbReference>
<dbReference type="OrthoDB" id="142078at2"/>
<dbReference type="Gene3D" id="3.40.50.10330">
    <property type="entry name" value="Probable inorganic polyphosphate/atp-NAD kinase, domain 1"/>
    <property type="match status" value="1"/>
</dbReference>
<keyword evidence="5" id="KW-0479">Metal-binding</keyword>
<protein>
    <submittedName>
        <fullName evidence="14">Diacylglycerol kinase</fullName>
        <ecNumber evidence="14">2.7.1.107</ecNumber>
    </submittedName>
</protein>
<dbReference type="InterPro" id="IPR001206">
    <property type="entry name" value="Diacylglycerol_kinase_cat_dom"/>
</dbReference>
<dbReference type="InterPro" id="IPR050187">
    <property type="entry name" value="Lipid_Phosphate_FormReg"/>
</dbReference>
<reference evidence="14 15" key="1">
    <citation type="submission" date="2016-09" db="EMBL/GenBank/DDBJ databases">
        <title>Genome sequence of Eubacterium angustum.</title>
        <authorList>
            <person name="Poehlein A."/>
            <person name="Daniel R."/>
        </authorList>
    </citation>
    <scope>NUCLEOTIDE SEQUENCE [LARGE SCALE GENOMIC DNA]</scope>
    <source>
        <strain evidence="14 15">DSM 1989</strain>
    </source>
</reference>
<dbReference type="SMART" id="SM00046">
    <property type="entry name" value="DAGKc"/>
    <property type="match status" value="1"/>
</dbReference>
<organism evidence="14 15">
    <name type="scientific">Andreesenia angusta</name>
    <dbReference type="NCBI Taxonomy" id="39480"/>
    <lineage>
        <taxon>Bacteria</taxon>
        <taxon>Bacillati</taxon>
        <taxon>Bacillota</taxon>
        <taxon>Tissierellia</taxon>
        <taxon>Tissierellales</taxon>
        <taxon>Gottschalkiaceae</taxon>
        <taxon>Andreesenia</taxon>
    </lineage>
</organism>
<keyword evidence="12" id="KW-1208">Phospholipid metabolism</keyword>
<dbReference type="InterPro" id="IPR045540">
    <property type="entry name" value="YegS/DAGK_C"/>
</dbReference>
<comment type="similarity">
    <text evidence="2">Belongs to the diacylglycerol/lipid kinase family.</text>
</comment>
<keyword evidence="3" id="KW-0444">Lipid biosynthesis</keyword>
<keyword evidence="8" id="KW-0067">ATP-binding</keyword>
<dbReference type="PROSITE" id="PS50146">
    <property type="entry name" value="DAGK"/>
    <property type="match status" value="1"/>
</dbReference>
<dbReference type="InterPro" id="IPR005218">
    <property type="entry name" value="Diacylglycerol/lipid_kinase"/>
</dbReference>
<dbReference type="Gene3D" id="2.60.200.40">
    <property type="match status" value="1"/>
</dbReference>
<dbReference type="PANTHER" id="PTHR12358">
    <property type="entry name" value="SPHINGOSINE KINASE"/>
    <property type="match status" value="1"/>
</dbReference>
<dbReference type="NCBIfam" id="TIGR00147">
    <property type="entry name" value="YegS/Rv2252/BmrU family lipid kinase"/>
    <property type="match status" value="1"/>
</dbReference>
<evidence type="ECO:0000256" key="4">
    <source>
        <dbReference type="ARBA" id="ARBA00022679"/>
    </source>
</evidence>
<dbReference type="GO" id="GO:0005886">
    <property type="term" value="C:plasma membrane"/>
    <property type="evidence" value="ECO:0007669"/>
    <property type="project" value="TreeGrafter"/>
</dbReference>
<dbReference type="Pfam" id="PF19279">
    <property type="entry name" value="YegS_C"/>
    <property type="match status" value="1"/>
</dbReference>
<evidence type="ECO:0000256" key="5">
    <source>
        <dbReference type="ARBA" id="ARBA00022723"/>
    </source>
</evidence>
<dbReference type="SUPFAM" id="SSF111331">
    <property type="entry name" value="NAD kinase/diacylglycerol kinase-like"/>
    <property type="match status" value="1"/>
</dbReference>
<dbReference type="GO" id="GO:0005524">
    <property type="term" value="F:ATP binding"/>
    <property type="evidence" value="ECO:0007669"/>
    <property type="project" value="UniProtKB-KW"/>
</dbReference>
<gene>
    <name evidence="14" type="primary">dagK</name>
    <name evidence="14" type="ORF">EUAN_10380</name>
</gene>
<dbReference type="Pfam" id="PF00781">
    <property type="entry name" value="DAGK_cat"/>
    <property type="match status" value="1"/>
</dbReference>
<comment type="cofactor">
    <cofactor evidence="1">
        <name>Mg(2+)</name>
        <dbReference type="ChEBI" id="CHEBI:18420"/>
    </cofactor>
</comment>
<evidence type="ECO:0000256" key="11">
    <source>
        <dbReference type="ARBA" id="ARBA00023209"/>
    </source>
</evidence>
<sequence length="297" mass="32958">MKKVRIINNPSSGRNIVQKRLDSIANILLDKGYIVGKYCTEKKYDAMHETIRTCEGDWDMIIACGGDGTVNEVASGIAKSDRKLPVAILPAGTVNDFANYLNIPNAPESFCEMIEKENIISVDLGKMNDKYFVNVAAGGVLTSVAHTVPPESKSIFGRAAYYVEGMKEMPRQVKNVSKVRIESEEYTSEEEVSLFLITNSSSIGGFKKLAPYADIEDGFLDCVIIGKTEVQDLITLFIELIKGEHIDNPKVRYFKTKCLSISSLEDEEIVIDIDGEFGGKLPIKIEVEPRVFKVFIP</sequence>
<evidence type="ECO:0000256" key="8">
    <source>
        <dbReference type="ARBA" id="ARBA00022840"/>
    </source>
</evidence>
<accession>A0A1S1V766</accession>
<keyword evidence="15" id="KW-1185">Reference proteome</keyword>
<keyword evidence="4 14" id="KW-0808">Transferase</keyword>
<evidence type="ECO:0000256" key="6">
    <source>
        <dbReference type="ARBA" id="ARBA00022741"/>
    </source>
</evidence>
<evidence type="ECO:0000256" key="10">
    <source>
        <dbReference type="ARBA" id="ARBA00023098"/>
    </source>
</evidence>
<feature type="domain" description="DAGKc" evidence="13">
    <location>
        <begin position="1"/>
        <end position="131"/>
    </location>
</feature>
<keyword evidence="11" id="KW-0594">Phospholipid biosynthesis</keyword>
<evidence type="ECO:0000256" key="7">
    <source>
        <dbReference type="ARBA" id="ARBA00022777"/>
    </source>
</evidence>
<keyword evidence="9" id="KW-0460">Magnesium</keyword>
<name>A0A1S1V766_9FIRM</name>
<evidence type="ECO:0000256" key="9">
    <source>
        <dbReference type="ARBA" id="ARBA00022842"/>
    </source>
</evidence>
<evidence type="ECO:0000313" key="14">
    <source>
        <dbReference type="EMBL" id="OHW62476.1"/>
    </source>
</evidence>
<dbReference type="STRING" id="39480.EUAN_10380"/>
<evidence type="ECO:0000256" key="2">
    <source>
        <dbReference type="ARBA" id="ARBA00005983"/>
    </source>
</evidence>
<dbReference type="EMBL" id="MKIE01000003">
    <property type="protein sequence ID" value="OHW62476.1"/>
    <property type="molecule type" value="Genomic_DNA"/>
</dbReference>
<dbReference type="GO" id="GO:0046872">
    <property type="term" value="F:metal ion binding"/>
    <property type="evidence" value="ECO:0007669"/>
    <property type="project" value="UniProtKB-KW"/>
</dbReference>
<dbReference type="RefSeq" id="WP_071062385.1">
    <property type="nucleotide sequence ID" value="NZ_MKIE01000003.1"/>
</dbReference>
<comment type="caution">
    <text evidence="14">The sequence shown here is derived from an EMBL/GenBank/DDBJ whole genome shotgun (WGS) entry which is preliminary data.</text>
</comment>
<dbReference type="InterPro" id="IPR017438">
    <property type="entry name" value="ATP-NAD_kinase_N"/>
</dbReference>